<name>A0AA37T5K1_9ALTE</name>
<dbReference type="Proteomes" id="UP001156601">
    <property type="component" value="Unassembled WGS sequence"/>
</dbReference>
<keyword evidence="3" id="KW-1185">Reference proteome</keyword>
<protein>
    <submittedName>
        <fullName evidence="2">Uncharacterized protein</fullName>
    </submittedName>
</protein>
<proteinExistence type="predicted"/>
<comment type="caution">
    <text evidence="2">The sequence shown here is derived from an EMBL/GenBank/DDBJ whole genome shotgun (WGS) entry which is preliminary data.</text>
</comment>
<dbReference type="InterPro" id="IPR029041">
    <property type="entry name" value="FAD-linked_oxidoreductase-like"/>
</dbReference>
<gene>
    <name evidence="2" type="ORF">GCM10007852_28430</name>
</gene>
<keyword evidence="1" id="KW-0560">Oxidoreductase</keyword>
<evidence type="ECO:0000313" key="3">
    <source>
        <dbReference type="Proteomes" id="UP001156601"/>
    </source>
</evidence>
<evidence type="ECO:0000313" key="2">
    <source>
        <dbReference type="EMBL" id="GLR71935.1"/>
    </source>
</evidence>
<evidence type="ECO:0000256" key="1">
    <source>
        <dbReference type="ARBA" id="ARBA00023002"/>
    </source>
</evidence>
<dbReference type="AlphaFoldDB" id="A0AA37T5K1"/>
<sequence length="338" mass="38366">MYAKIITNWNKQKPSLSIMRKTLKEISSDPYHGVYFIGTTPPKQKTDIDDVSSIADKLLARLEEIDYDGFIVYDIQDESSRIDKPRPFPFMHTHDPRLYAKLLMNKSDRPVITYKSVSQRNEDDFLTWLKEAWHQFEIRDLVLVGSPAATGDIQLSLAGAYEAMGKQAHTFYVGGVTIAERHAKKGDEHTRLLHKTSQGCEYFITQAVYNAQATIDMLSRYAHACREEGRKPQRIILTFSPCGSAKTLEFIDWLGVSVPEATSLRILNANKPLKESISICYNNLLQILEACLPLGIPLGLNIESLTNRKEEIDASILLYKLLKATMDKKLAEQQLDKL</sequence>
<accession>A0AA37T5K1</accession>
<reference evidence="2" key="1">
    <citation type="journal article" date="2014" name="Int. J. Syst. Evol. Microbiol.">
        <title>Complete genome sequence of Corynebacterium casei LMG S-19264T (=DSM 44701T), isolated from a smear-ripened cheese.</title>
        <authorList>
            <consortium name="US DOE Joint Genome Institute (JGI-PGF)"/>
            <person name="Walter F."/>
            <person name="Albersmeier A."/>
            <person name="Kalinowski J."/>
            <person name="Ruckert C."/>
        </authorList>
    </citation>
    <scope>NUCLEOTIDE SEQUENCE</scope>
    <source>
        <strain evidence="2">NBRC 110023</strain>
    </source>
</reference>
<reference evidence="2" key="2">
    <citation type="submission" date="2023-01" db="EMBL/GenBank/DDBJ databases">
        <title>Draft genome sequence of Agaribacter marinus strain NBRC 110023.</title>
        <authorList>
            <person name="Sun Q."/>
            <person name="Mori K."/>
        </authorList>
    </citation>
    <scope>NUCLEOTIDE SEQUENCE</scope>
    <source>
        <strain evidence="2">NBRC 110023</strain>
    </source>
</reference>
<organism evidence="2 3">
    <name type="scientific">Agaribacter marinus</name>
    <dbReference type="NCBI Taxonomy" id="1431249"/>
    <lineage>
        <taxon>Bacteria</taxon>
        <taxon>Pseudomonadati</taxon>
        <taxon>Pseudomonadota</taxon>
        <taxon>Gammaproteobacteria</taxon>
        <taxon>Alteromonadales</taxon>
        <taxon>Alteromonadaceae</taxon>
        <taxon>Agaribacter</taxon>
    </lineage>
</organism>
<dbReference type="GO" id="GO:0016491">
    <property type="term" value="F:oxidoreductase activity"/>
    <property type="evidence" value="ECO:0007669"/>
    <property type="project" value="UniProtKB-KW"/>
</dbReference>
<dbReference type="SUPFAM" id="SSF51730">
    <property type="entry name" value="FAD-linked oxidoreductase"/>
    <property type="match status" value="1"/>
</dbReference>
<dbReference type="EMBL" id="BSOT01000006">
    <property type="protein sequence ID" value="GLR71935.1"/>
    <property type="molecule type" value="Genomic_DNA"/>
</dbReference>
<dbReference type="Gene3D" id="3.20.20.220">
    <property type="match status" value="1"/>
</dbReference>